<evidence type="ECO:0000313" key="12">
    <source>
        <dbReference type="Proteomes" id="UP000278542"/>
    </source>
</evidence>
<dbReference type="InterPro" id="IPR036108">
    <property type="entry name" value="4pyrrol_syn_uPrphyn_synt_sf"/>
</dbReference>
<dbReference type="GO" id="GO:0006782">
    <property type="term" value="P:protoporphyrinogen IX biosynthetic process"/>
    <property type="evidence" value="ECO:0007669"/>
    <property type="project" value="UniProtKB-UniRule"/>
</dbReference>
<dbReference type="PANTHER" id="PTHR38042">
    <property type="entry name" value="UROPORPHYRINOGEN-III SYNTHASE, CHLOROPLASTIC"/>
    <property type="match status" value="1"/>
</dbReference>
<dbReference type="GO" id="GO:0006780">
    <property type="term" value="P:uroporphyrinogen III biosynthetic process"/>
    <property type="evidence" value="ECO:0007669"/>
    <property type="project" value="UniProtKB-UniRule"/>
</dbReference>
<sequence length="257" mass="29173">MIIVTRPSPYGEELVQLCHQAMLPAKHLPFFRISTGGDLDTLQRQLNRLQQGDIVITVSPQVVNQIYSSNLSIEFPDFIHYFAVGKKSAQQFQTLCQQSVGYPPVDENSEGLINYLHSIKLPVNQRRVLILCGDKTRPVMTNSLCAQGALVTKIECYNRHVIEYSLATFQANSNDYLVITSIEHLLQLEHYYSNEDKQQVTLIVSSNVIMNAAKKQGWQHIYVSLNANNQNLFKTIVTLCHNDTKPLMSWTSNAPHR</sequence>
<dbReference type="Pfam" id="PF02602">
    <property type="entry name" value="HEM4"/>
    <property type="match status" value="1"/>
</dbReference>
<dbReference type="OrthoDB" id="9787650at2"/>
<dbReference type="UniPathway" id="UPA00251">
    <property type="reaction ID" value="UER00320"/>
</dbReference>
<dbReference type="EMBL" id="RBWY01000001">
    <property type="protein sequence ID" value="RKS87227.1"/>
    <property type="molecule type" value="Genomic_DNA"/>
</dbReference>
<evidence type="ECO:0000259" key="10">
    <source>
        <dbReference type="Pfam" id="PF02602"/>
    </source>
</evidence>
<proteinExistence type="inferred from homology"/>
<dbReference type="GO" id="GO:0004852">
    <property type="term" value="F:uroporphyrinogen-III synthase activity"/>
    <property type="evidence" value="ECO:0007669"/>
    <property type="project" value="UniProtKB-UniRule"/>
</dbReference>
<evidence type="ECO:0000256" key="6">
    <source>
        <dbReference type="ARBA" id="ARBA00037589"/>
    </source>
</evidence>
<evidence type="ECO:0000256" key="2">
    <source>
        <dbReference type="ARBA" id="ARBA00008133"/>
    </source>
</evidence>
<dbReference type="RefSeq" id="WP_121144133.1">
    <property type="nucleotide sequence ID" value="NZ_RBWY01000001.1"/>
</dbReference>
<evidence type="ECO:0000256" key="1">
    <source>
        <dbReference type="ARBA" id="ARBA00004772"/>
    </source>
</evidence>
<comment type="catalytic activity">
    <reaction evidence="8 9">
        <text>hydroxymethylbilane = uroporphyrinogen III + H2O</text>
        <dbReference type="Rhea" id="RHEA:18965"/>
        <dbReference type="ChEBI" id="CHEBI:15377"/>
        <dbReference type="ChEBI" id="CHEBI:57308"/>
        <dbReference type="ChEBI" id="CHEBI:57845"/>
        <dbReference type="EC" id="4.2.1.75"/>
    </reaction>
</comment>
<evidence type="ECO:0000256" key="7">
    <source>
        <dbReference type="ARBA" id="ARBA00040167"/>
    </source>
</evidence>
<evidence type="ECO:0000256" key="4">
    <source>
        <dbReference type="ARBA" id="ARBA00023239"/>
    </source>
</evidence>
<comment type="function">
    <text evidence="6 9">Catalyzes cyclization of the linear tetrapyrrole, hydroxymethylbilane, to the macrocyclic uroporphyrinogen III.</text>
</comment>
<dbReference type="Proteomes" id="UP000278542">
    <property type="component" value="Unassembled WGS sequence"/>
</dbReference>
<dbReference type="EC" id="4.2.1.75" evidence="3 9"/>
<evidence type="ECO:0000256" key="3">
    <source>
        <dbReference type="ARBA" id="ARBA00013109"/>
    </source>
</evidence>
<keyword evidence="12" id="KW-1185">Reference proteome</keyword>
<evidence type="ECO:0000313" key="11">
    <source>
        <dbReference type="EMBL" id="RKS87227.1"/>
    </source>
</evidence>
<feature type="domain" description="Tetrapyrrole biosynthesis uroporphyrinogen III synthase" evidence="10">
    <location>
        <begin position="13"/>
        <end position="233"/>
    </location>
</feature>
<dbReference type="InterPro" id="IPR003754">
    <property type="entry name" value="4pyrrol_synth_uPrphyn_synth"/>
</dbReference>
<protein>
    <recommendedName>
        <fullName evidence="7 9">Uroporphyrinogen-III synthase</fullName>
        <ecNumber evidence="3 9">4.2.1.75</ecNumber>
    </recommendedName>
</protein>
<gene>
    <name evidence="11" type="ORF">DES39_0446</name>
</gene>
<comment type="pathway">
    <text evidence="1 9">Porphyrin-containing compound metabolism; protoporphyrin-IX biosynthesis; coproporphyrinogen-III from 5-aminolevulinate: step 3/4.</text>
</comment>
<dbReference type="AlphaFoldDB" id="A0A495RI90"/>
<accession>A0A495RI90</accession>
<dbReference type="PANTHER" id="PTHR38042:SF1">
    <property type="entry name" value="UROPORPHYRINOGEN-III SYNTHASE, CHLOROPLASTIC"/>
    <property type="match status" value="1"/>
</dbReference>
<keyword evidence="5 9" id="KW-0627">Porphyrin biosynthesis</keyword>
<comment type="caution">
    <text evidence="11">The sequence shown here is derived from an EMBL/GenBank/DDBJ whole genome shotgun (WGS) entry which is preliminary data.</text>
</comment>
<dbReference type="Gene3D" id="3.40.50.10090">
    <property type="match status" value="2"/>
</dbReference>
<dbReference type="CDD" id="cd06578">
    <property type="entry name" value="HemD"/>
    <property type="match status" value="1"/>
</dbReference>
<evidence type="ECO:0000256" key="8">
    <source>
        <dbReference type="ARBA" id="ARBA00048617"/>
    </source>
</evidence>
<keyword evidence="4 9" id="KW-0456">Lyase</keyword>
<dbReference type="SUPFAM" id="SSF69618">
    <property type="entry name" value="HemD-like"/>
    <property type="match status" value="1"/>
</dbReference>
<evidence type="ECO:0000256" key="9">
    <source>
        <dbReference type="RuleBase" id="RU366031"/>
    </source>
</evidence>
<comment type="similarity">
    <text evidence="2 9">Belongs to the uroporphyrinogen-III synthase family.</text>
</comment>
<reference evidence="11 12" key="1">
    <citation type="submission" date="2018-10" db="EMBL/GenBank/DDBJ databases">
        <title>Genomic Encyclopedia of Type Strains, Phase IV (KMG-IV): sequencing the most valuable type-strain genomes for metagenomic binning, comparative biology and taxonomic classification.</title>
        <authorList>
            <person name="Goeker M."/>
        </authorList>
    </citation>
    <scope>NUCLEOTIDE SEQUENCE [LARGE SCALE GENOMIC DNA]</scope>
    <source>
        <strain evidence="11 12">DSM 22228</strain>
    </source>
</reference>
<evidence type="ECO:0000256" key="5">
    <source>
        <dbReference type="ARBA" id="ARBA00023244"/>
    </source>
</evidence>
<dbReference type="InterPro" id="IPR039793">
    <property type="entry name" value="UROS/Hem4"/>
</dbReference>
<name>A0A495RI90_9GAMM</name>
<organism evidence="11 12">
    <name type="scientific">Orbus hercynius</name>
    <dbReference type="NCBI Taxonomy" id="593135"/>
    <lineage>
        <taxon>Bacteria</taxon>
        <taxon>Pseudomonadati</taxon>
        <taxon>Pseudomonadota</taxon>
        <taxon>Gammaproteobacteria</taxon>
        <taxon>Orbales</taxon>
        <taxon>Orbaceae</taxon>
        <taxon>Orbus</taxon>
    </lineage>
</organism>